<keyword evidence="2" id="KW-0802">TPR repeat</keyword>
<dbReference type="Gene3D" id="3.40.50.300">
    <property type="entry name" value="P-loop containing nucleotide triphosphate hydrolases"/>
    <property type="match status" value="1"/>
</dbReference>
<sequence>MTVSPNPPANDRAKAYVDAVDALNRQDWRTALALAQRLIQQAPGLAGVHYVAGVAALNLSDLRTAVGHLQQAVRLDRKRADYLAQLARALGMAQLIPEAVEAADAAAANGPSDPQTLNTLAVVYTQANAYAKSAEMNRRAVALQPDSAAFRFNLATSLTFCGDLDGAEAQYEACLARQPTHWQSHLGLSQLRRQSAQGNHLERLHRQLADVGDDRMGRLYLHLALSKEYEDLGDTENGFRHLCEGKAAGRGDRSYDAARDEALFAALMANFESLPQGATGAENDEPIFVIGMPRTGTTLVDRILSSHPDVHSAGELPNFGVVLKRASGSRTPQLLDEDTIARAGVLDWKRVGEAYIASTRPGTGHRPRFIDKLPQNFLYAGHIARALPNAHIVCLRRNPMDTCLSNFRQLFQVGSAYYDYSFDLLGTGRYYLLFDRLMAHWQRVMPGRILEVQYETLVSEQEATTRALLAHCGLGWDERCLRFEDNQAPVATASAVQVRSPIYRSSLQRWKRYETQLAGLRSLLEAGGVQVE</sequence>
<reference evidence="4" key="1">
    <citation type="journal article" date="2019" name="Int. J. Syst. Evol. Microbiol.">
        <title>The Global Catalogue of Microorganisms (GCM) 10K type strain sequencing project: providing services to taxonomists for standard genome sequencing and annotation.</title>
        <authorList>
            <consortium name="The Broad Institute Genomics Platform"/>
            <consortium name="The Broad Institute Genome Sequencing Center for Infectious Disease"/>
            <person name="Wu L."/>
            <person name="Ma J."/>
        </authorList>
    </citation>
    <scope>NUCLEOTIDE SEQUENCE [LARGE SCALE GENOMIC DNA]</scope>
    <source>
        <strain evidence="4">KACC 11407</strain>
    </source>
</reference>
<name>A0ABW0SK79_9GAMM</name>
<keyword evidence="4" id="KW-1185">Reference proteome</keyword>
<dbReference type="Pfam" id="PF13469">
    <property type="entry name" value="Sulfotransfer_3"/>
    <property type="match status" value="1"/>
</dbReference>
<gene>
    <name evidence="3" type="ORF">ACFPN1_04605</name>
</gene>
<dbReference type="SMART" id="SM00028">
    <property type="entry name" value="TPR"/>
    <property type="match status" value="4"/>
</dbReference>
<proteinExistence type="predicted"/>
<dbReference type="RefSeq" id="WP_386753386.1">
    <property type="nucleotide sequence ID" value="NZ_JBHSNM010000001.1"/>
</dbReference>
<dbReference type="InterPro" id="IPR026634">
    <property type="entry name" value="TPST-like"/>
</dbReference>
<evidence type="ECO:0000313" key="4">
    <source>
        <dbReference type="Proteomes" id="UP001596036"/>
    </source>
</evidence>
<dbReference type="SUPFAM" id="SSF52540">
    <property type="entry name" value="P-loop containing nucleoside triphosphate hydrolases"/>
    <property type="match status" value="1"/>
</dbReference>
<dbReference type="Gene3D" id="1.25.40.10">
    <property type="entry name" value="Tetratricopeptide repeat domain"/>
    <property type="match status" value="1"/>
</dbReference>
<feature type="repeat" description="TPR" evidence="2">
    <location>
        <begin position="114"/>
        <end position="147"/>
    </location>
</feature>
<dbReference type="InterPro" id="IPR019734">
    <property type="entry name" value="TPR_rpt"/>
</dbReference>
<dbReference type="PANTHER" id="PTHR12788">
    <property type="entry name" value="PROTEIN-TYROSINE SULFOTRANSFERASE 2"/>
    <property type="match status" value="1"/>
</dbReference>
<comment type="caution">
    <text evidence="3">The sequence shown here is derived from an EMBL/GenBank/DDBJ whole genome shotgun (WGS) entry which is preliminary data.</text>
</comment>
<evidence type="ECO:0000256" key="1">
    <source>
        <dbReference type="ARBA" id="ARBA00022679"/>
    </source>
</evidence>
<dbReference type="InterPro" id="IPR011990">
    <property type="entry name" value="TPR-like_helical_dom_sf"/>
</dbReference>
<dbReference type="Proteomes" id="UP001596036">
    <property type="component" value="Unassembled WGS sequence"/>
</dbReference>
<dbReference type="PANTHER" id="PTHR12788:SF10">
    <property type="entry name" value="PROTEIN-TYROSINE SULFOTRANSFERASE"/>
    <property type="match status" value="1"/>
</dbReference>
<accession>A0ABW0SK79</accession>
<dbReference type="EMBL" id="JBHSNM010000001">
    <property type="protein sequence ID" value="MFC5569350.1"/>
    <property type="molecule type" value="Genomic_DNA"/>
</dbReference>
<dbReference type="InterPro" id="IPR027417">
    <property type="entry name" value="P-loop_NTPase"/>
</dbReference>
<evidence type="ECO:0000256" key="2">
    <source>
        <dbReference type="PROSITE-ProRule" id="PRU00339"/>
    </source>
</evidence>
<dbReference type="SUPFAM" id="SSF48452">
    <property type="entry name" value="TPR-like"/>
    <property type="match status" value="1"/>
</dbReference>
<keyword evidence="1" id="KW-0808">Transferase</keyword>
<dbReference type="PROSITE" id="PS50005">
    <property type="entry name" value="TPR"/>
    <property type="match status" value="1"/>
</dbReference>
<organism evidence="3 4">
    <name type="scientific">Lysobacter yangpyeongensis</name>
    <dbReference type="NCBI Taxonomy" id="346182"/>
    <lineage>
        <taxon>Bacteria</taxon>
        <taxon>Pseudomonadati</taxon>
        <taxon>Pseudomonadota</taxon>
        <taxon>Gammaproteobacteria</taxon>
        <taxon>Lysobacterales</taxon>
        <taxon>Lysobacteraceae</taxon>
        <taxon>Lysobacter</taxon>
    </lineage>
</organism>
<protein>
    <submittedName>
        <fullName evidence="3">Sulfotransferase</fullName>
    </submittedName>
</protein>
<evidence type="ECO:0000313" key="3">
    <source>
        <dbReference type="EMBL" id="MFC5569350.1"/>
    </source>
</evidence>